<dbReference type="EMBL" id="JRHC01000006">
    <property type="protein sequence ID" value="KJF42330.1"/>
    <property type="molecule type" value="Genomic_DNA"/>
</dbReference>
<comment type="caution">
    <text evidence="3">The sequence shown here is derived from an EMBL/GenBank/DDBJ whole genome shotgun (WGS) entry which is preliminary data.</text>
</comment>
<proteinExistence type="inferred from homology"/>
<dbReference type="Proteomes" id="UP000032544">
    <property type="component" value="Unassembled WGS sequence"/>
</dbReference>
<name>A0A0D8J5V3_9BACT</name>
<comment type="similarity">
    <text evidence="1 2">Belongs to the ArsC family.</text>
</comment>
<dbReference type="STRING" id="1544798.LH29_21320"/>
<keyword evidence="4" id="KW-1185">Reference proteome</keyword>
<protein>
    <submittedName>
        <fullName evidence="3">Arsenate reductase</fullName>
    </submittedName>
</protein>
<dbReference type="InterPro" id="IPR036249">
    <property type="entry name" value="Thioredoxin-like_sf"/>
</dbReference>
<dbReference type="OrthoDB" id="1120494at2"/>
<accession>A0A0D8J5V3</accession>
<dbReference type="PROSITE" id="PS51353">
    <property type="entry name" value="ARSC"/>
    <property type="match status" value="1"/>
</dbReference>
<evidence type="ECO:0000256" key="1">
    <source>
        <dbReference type="ARBA" id="ARBA00007198"/>
    </source>
</evidence>
<sequence length="119" mass="13665">MKRKVYYLSTCDTCKRIMKEVNVDESFEKQDIKTEPITEEQVESLYAHTKSYEALINKRARKLKAALEANPVKSDADYKKLLLRDYTFLKRPVFEIDGKLFVGNAAKTVAEVKAALGKE</sequence>
<dbReference type="Gene3D" id="3.40.30.10">
    <property type="entry name" value="Glutaredoxin"/>
    <property type="match status" value="1"/>
</dbReference>
<dbReference type="Pfam" id="PF03960">
    <property type="entry name" value="ArsC"/>
    <property type="match status" value="1"/>
</dbReference>
<evidence type="ECO:0000313" key="4">
    <source>
        <dbReference type="Proteomes" id="UP000032544"/>
    </source>
</evidence>
<dbReference type="InterPro" id="IPR006660">
    <property type="entry name" value="Arsenate_reductase-like"/>
</dbReference>
<dbReference type="RefSeq" id="WP_045033123.1">
    <property type="nucleotide sequence ID" value="NZ_JRHC01000006.1"/>
</dbReference>
<evidence type="ECO:0000313" key="3">
    <source>
        <dbReference type="EMBL" id="KJF42330.1"/>
    </source>
</evidence>
<organism evidence="3 4">
    <name type="scientific">Draconibacterium sediminis</name>
    <dbReference type="NCBI Taxonomy" id="1544798"/>
    <lineage>
        <taxon>Bacteria</taxon>
        <taxon>Pseudomonadati</taxon>
        <taxon>Bacteroidota</taxon>
        <taxon>Bacteroidia</taxon>
        <taxon>Marinilabiliales</taxon>
        <taxon>Prolixibacteraceae</taxon>
        <taxon>Draconibacterium</taxon>
    </lineage>
</organism>
<dbReference type="AlphaFoldDB" id="A0A0D8J5V3"/>
<reference evidence="3 4" key="1">
    <citation type="submission" date="2014-09" db="EMBL/GenBank/DDBJ databases">
        <title>Draft Genome Sequence of Draconibacterium sp. JN14CK-3.</title>
        <authorList>
            <person name="Dong C."/>
            <person name="Lai Q."/>
            <person name="Shao Z."/>
        </authorList>
    </citation>
    <scope>NUCLEOTIDE SEQUENCE [LARGE SCALE GENOMIC DNA]</scope>
    <source>
        <strain evidence="3 4">JN14CK-3</strain>
    </source>
</reference>
<evidence type="ECO:0000256" key="2">
    <source>
        <dbReference type="PROSITE-ProRule" id="PRU01282"/>
    </source>
</evidence>
<dbReference type="SUPFAM" id="SSF52833">
    <property type="entry name" value="Thioredoxin-like"/>
    <property type="match status" value="1"/>
</dbReference>
<gene>
    <name evidence="3" type="ORF">LH29_21320</name>
</gene>